<feature type="signal peptide" evidence="1">
    <location>
        <begin position="1"/>
        <end position="20"/>
    </location>
</feature>
<evidence type="ECO:0000313" key="3">
    <source>
        <dbReference type="Proteomes" id="UP000016648"/>
    </source>
</evidence>
<evidence type="ECO:0008006" key="4">
    <source>
        <dbReference type="Google" id="ProtNLM"/>
    </source>
</evidence>
<accession>U2P802</accession>
<evidence type="ECO:0000256" key="1">
    <source>
        <dbReference type="SAM" id="SignalP"/>
    </source>
</evidence>
<dbReference type="Pfam" id="PF16115">
    <property type="entry name" value="DUF4831"/>
    <property type="match status" value="1"/>
</dbReference>
<dbReference type="EMBL" id="AWEY01000008">
    <property type="protein sequence ID" value="ERK39834.1"/>
    <property type="molecule type" value="Genomic_DNA"/>
</dbReference>
<name>U2P802_9BACT</name>
<gene>
    <name evidence="2" type="ORF">HMPREF9135_0215</name>
</gene>
<dbReference type="AlphaFoldDB" id="U2P802"/>
<comment type="caution">
    <text evidence="2">The sequence shown here is derived from an EMBL/GenBank/DDBJ whole genome shotgun (WGS) entry which is preliminary data.</text>
</comment>
<dbReference type="RefSeq" id="WP_021588963.1">
    <property type="nucleotide sequence ID" value="NZ_AWEY01000008.1"/>
</dbReference>
<evidence type="ECO:0000313" key="2">
    <source>
        <dbReference type="EMBL" id="ERK39834.1"/>
    </source>
</evidence>
<keyword evidence="1" id="KW-0732">Signal</keyword>
<proteinExistence type="predicted"/>
<organism evidence="2 3">
    <name type="scientific">Segatella baroniae F0067</name>
    <dbReference type="NCBI Taxonomy" id="1115809"/>
    <lineage>
        <taxon>Bacteria</taxon>
        <taxon>Pseudomonadati</taxon>
        <taxon>Bacteroidota</taxon>
        <taxon>Bacteroidia</taxon>
        <taxon>Bacteroidales</taxon>
        <taxon>Prevotellaceae</taxon>
        <taxon>Segatella</taxon>
    </lineage>
</organism>
<keyword evidence="3" id="KW-1185">Reference proteome</keyword>
<dbReference type="PATRIC" id="fig|1115809.3.peg.690"/>
<dbReference type="Proteomes" id="UP000016648">
    <property type="component" value="Unassembled WGS sequence"/>
</dbReference>
<reference evidence="2 3" key="1">
    <citation type="submission" date="2013-08" db="EMBL/GenBank/DDBJ databases">
        <authorList>
            <person name="Durkin A.S."/>
            <person name="Haft D.R."/>
            <person name="McCorrison J."/>
            <person name="Torralba M."/>
            <person name="Gillis M."/>
            <person name="Haft D.H."/>
            <person name="Methe B."/>
            <person name="Sutton G."/>
            <person name="Nelson K.E."/>
        </authorList>
    </citation>
    <scope>NUCLEOTIDE SEQUENCE [LARGE SCALE GENOMIC DNA]</scope>
    <source>
        <strain evidence="2 3">F0067</strain>
    </source>
</reference>
<sequence length="351" mass="39033">MKKYLLALLALATWSTATKAQLPVNGATYFLPKTAVKFNILIEKSQYTPGEMANYAGRYMKLDNVGTQPETRYRIVGVTMRPVGLPDSTKQFTALIDKKHSIISLDRDENGVLMAVNAKSVKPTAALPFRPGPKAKADNSHDYFTEDILAAANKPRMAELIAQEITDIRDSRNQLSRGEADFMPKDGEQLRLMLAQLARQEKALMQVFLGTTVLDTLEREVTFTPEKGGERTLVFRFSQHDGLVDADDLSGTPYYAQVEDLHTVQTIKPMVENDGKKSKDDCGIAVNLPGKIKITLLNFTEPYASFELYAAQFGRVEPLSGELFGKKFTTHLLLNPVTGNVDRLDTEPLDK</sequence>
<dbReference type="InterPro" id="IPR032265">
    <property type="entry name" value="DUF4831"/>
</dbReference>
<protein>
    <recommendedName>
        <fullName evidence="4">DUF4831 family protein</fullName>
    </recommendedName>
</protein>
<feature type="chain" id="PRO_5004633585" description="DUF4831 family protein" evidence="1">
    <location>
        <begin position="21"/>
        <end position="351"/>
    </location>
</feature>